<dbReference type="RefSeq" id="WP_207271853.1">
    <property type="nucleotide sequence ID" value="NZ_CP071463.1"/>
</dbReference>
<name>A0A8A2UDP9_9EURY</name>
<dbReference type="KEGG" id="hlo:J0X27_08115"/>
<keyword evidence="2" id="KW-1185">Reference proteome</keyword>
<reference evidence="1 2" key="1">
    <citation type="journal article" date="2006" name="Int. J. Syst. Evol. Microbiol.">
        <title>Haloterrigena longa sp. nov. and Haloterrigena limicola sp. nov., extremely halophilic archaea isolated from a salt lake.</title>
        <authorList>
            <person name="Cui H.L."/>
            <person name="Tohty D."/>
            <person name="Zhou P.J."/>
            <person name="Liu S.J."/>
        </authorList>
    </citation>
    <scope>NUCLEOTIDE SEQUENCE [LARGE SCALE GENOMIC DNA]</scope>
    <source>
        <strain evidence="1 2">ABH32</strain>
    </source>
</reference>
<accession>A0A8A2UDP9</accession>
<organism evidence="1 2">
    <name type="scientific">Natrinema longum</name>
    <dbReference type="NCBI Taxonomy" id="370324"/>
    <lineage>
        <taxon>Archaea</taxon>
        <taxon>Methanobacteriati</taxon>
        <taxon>Methanobacteriota</taxon>
        <taxon>Stenosarchaea group</taxon>
        <taxon>Halobacteria</taxon>
        <taxon>Halobacteriales</taxon>
        <taxon>Natrialbaceae</taxon>
        <taxon>Natrinema</taxon>
    </lineage>
</organism>
<protein>
    <submittedName>
        <fullName evidence="1">Uncharacterized protein</fullName>
    </submittedName>
</protein>
<proteinExistence type="predicted"/>
<dbReference type="GeneID" id="63183701"/>
<dbReference type="OrthoDB" id="167850at2157"/>
<dbReference type="EMBL" id="CP071463">
    <property type="protein sequence ID" value="QSW86763.1"/>
    <property type="molecule type" value="Genomic_DNA"/>
</dbReference>
<dbReference type="AlphaFoldDB" id="A0A8A2UDP9"/>
<gene>
    <name evidence="1" type="ORF">J0X27_08115</name>
</gene>
<sequence length="146" mass="16235">MNSRRKFGQLFGSALLFPITGCTLNSGASKVEIDEISVGNADLTSHRIHVLLLEGGEPVYWHSMEVEAFSEAENRLGGGEVNGYPTDPGRYTLYVWKNNQSRSKWSEYNLSKHKSSCVKILILVGNRREGKIEIRVSTDCPGESTD</sequence>
<evidence type="ECO:0000313" key="1">
    <source>
        <dbReference type="EMBL" id="QSW86763.1"/>
    </source>
</evidence>
<dbReference type="Proteomes" id="UP000663191">
    <property type="component" value="Chromosome"/>
</dbReference>
<evidence type="ECO:0000313" key="2">
    <source>
        <dbReference type="Proteomes" id="UP000663191"/>
    </source>
</evidence>